<feature type="compositionally biased region" description="Basic and acidic residues" evidence="1">
    <location>
        <begin position="7"/>
        <end position="37"/>
    </location>
</feature>
<feature type="compositionally biased region" description="Low complexity" evidence="1">
    <location>
        <begin position="653"/>
        <end position="683"/>
    </location>
</feature>
<protein>
    <recommendedName>
        <fullName evidence="2">Retrotransposon gag domain-containing protein</fullName>
    </recommendedName>
</protein>
<feature type="compositionally biased region" description="Basic and acidic residues" evidence="1">
    <location>
        <begin position="762"/>
        <end position="773"/>
    </location>
</feature>
<feature type="region of interest" description="Disordered" evidence="1">
    <location>
        <begin position="651"/>
        <end position="683"/>
    </location>
</feature>
<accession>A0A6L2JFK7</accession>
<organism evidence="3">
    <name type="scientific">Tanacetum cinerariifolium</name>
    <name type="common">Dalmatian daisy</name>
    <name type="synonym">Chrysanthemum cinerariifolium</name>
    <dbReference type="NCBI Taxonomy" id="118510"/>
    <lineage>
        <taxon>Eukaryota</taxon>
        <taxon>Viridiplantae</taxon>
        <taxon>Streptophyta</taxon>
        <taxon>Embryophyta</taxon>
        <taxon>Tracheophyta</taxon>
        <taxon>Spermatophyta</taxon>
        <taxon>Magnoliopsida</taxon>
        <taxon>eudicotyledons</taxon>
        <taxon>Gunneridae</taxon>
        <taxon>Pentapetalae</taxon>
        <taxon>asterids</taxon>
        <taxon>campanulids</taxon>
        <taxon>Asterales</taxon>
        <taxon>Asteraceae</taxon>
        <taxon>Asteroideae</taxon>
        <taxon>Anthemideae</taxon>
        <taxon>Anthemidinae</taxon>
        <taxon>Tanacetum</taxon>
    </lineage>
</organism>
<dbReference type="AlphaFoldDB" id="A0A6L2JFK7"/>
<dbReference type="PANTHER" id="PTHR11439:SF509">
    <property type="entry name" value="RNA-DIRECTED DNA POLYMERASE"/>
    <property type="match status" value="1"/>
</dbReference>
<feature type="region of interest" description="Disordered" evidence="1">
    <location>
        <begin position="1"/>
        <end position="43"/>
    </location>
</feature>
<dbReference type="EMBL" id="BKCJ010000733">
    <property type="protein sequence ID" value="GEU35803.1"/>
    <property type="molecule type" value="Genomic_DNA"/>
</dbReference>
<dbReference type="PANTHER" id="PTHR11439">
    <property type="entry name" value="GAG-POL-RELATED RETROTRANSPOSON"/>
    <property type="match status" value="1"/>
</dbReference>
<reference evidence="3" key="1">
    <citation type="journal article" date="2019" name="Sci. Rep.">
        <title>Draft genome of Tanacetum cinerariifolium, the natural source of mosquito coil.</title>
        <authorList>
            <person name="Yamashiro T."/>
            <person name="Shiraishi A."/>
            <person name="Satake H."/>
            <person name="Nakayama K."/>
        </authorList>
    </citation>
    <scope>NUCLEOTIDE SEQUENCE</scope>
</reference>
<sequence>MQSSQDDGSKPSSDDGKKLDEDPRKENECNDQEKEDNVSSTNNVNIVSSTVNVVGTNKDDELLFDPNMPALEDVSIFNFSSDDKDDGIMADMNNLDTTIQVSPILNARIHKDHPLDQVIGDLQSAIQTRKMSKNLEEHRKNSKRNKKDKRGIMIRNKARLVAQGYTQEEWIDYDEVFSPIDGDGKEVDVHMYSSMIGLLMYLTSSRPDIMFAVCTCARYQVNPKVSHLYAVKRIFRGIMIRNKARLVAQGYTQEEWIDYDEVFSPIMSSMGELTYFLGLQVKQKKDGIFISQDKYVAKILKKFGFTKVETASTPMETQKPLLKDGDGKEVDVHMYSSMIGLLMYLTSSRPDIMFAVCTCARYQVNPKVSHLYAVKRIFRSTRSSARNLFQPLDNPELTIRRRSRSDPTLLSNFEMTAEGPGDLPVHDLRTMEELCQPSLNGRGDNAIKHLDKFLHVTQSIKVNGVTNDALRLYIFPHSLTHLATAWFDRLLRNSINTFEQMAKMFLGKYFPPSMVIKLRNEITNFRQHTFYNGLTLRHRDTINAAAGGTFMKRNPKECYDLIENMTAHHNDWDTSAQRSESLSSINSSFDTKIAALKAKMAEINKNLMRVLLVNQQVKAVTPNCETCGGPHSLSDFPATVGNTQNVYAAGAYQGNHNPQGNNQGRNQFLQGANQGQNQPPAYQAPASQALIYQALVHQPQIPQPQVVTTNEFTNFMKANDAIVKNMQTNMNSLTNSNLELKNMFGQFIKMNTASSSGSGTLPERETEATKDTVHPTNNGSTEDIQPLVVPTESLILNSEPVNYPIIKPIASPVSDARPNQRPSIPYPSRMQDQKLHFDADPRVPLILRRSFLKTGRALLDVFKGELTLLLGFSDVIASGNPTPYYDPIVSTTSPTLTPFENSNFLLEEVDAFLALEDGPTSPKVDQSYLDSKRDILLLEAFLNDDASLPPLNQGNYLPEVRKELKICEAKSDKSSIDEPPEVELKNLPSHLEYTFLEGDDKLPVIIAKDLSVEERTALITDFEPAVQHQRRTNPKIHDVIKQEVLKLLDAGLIYLISDSP</sequence>
<gene>
    <name evidence="3" type="ORF">Tci_007781</name>
</gene>
<evidence type="ECO:0000259" key="2">
    <source>
        <dbReference type="Pfam" id="PF03732"/>
    </source>
</evidence>
<feature type="compositionally biased region" description="Polar residues" evidence="1">
    <location>
        <begin position="774"/>
        <end position="783"/>
    </location>
</feature>
<feature type="region of interest" description="Disordered" evidence="1">
    <location>
        <begin position="753"/>
        <end position="784"/>
    </location>
</feature>
<name>A0A6L2JFK7_TANCI</name>
<dbReference type="InterPro" id="IPR005162">
    <property type="entry name" value="Retrotrans_gag_dom"/>
</dbReference>
<feature type="domain" description="Retrotransposon gag" evidence="2">
    <location>
        <begin position="474"/>
        <end position="529"/>
    </location>
</feature>
<comment type="caution">
    <text evidence="3">The sequence shown here is derived from an EMBL/GenBank/DDBJ whole genome shotgun (WGS) entry which is preliminary data.</text>
</comment>
<dbReference type="Pfam" id="PF03732">
    <property type="entry name" value="Retrotrans_gag"/>
    <property type="match status" value="1"/>
</dbReference>
<proteinExistence type="predicted"/>
<evidence type="ECO:0000256" key="1">
    <source>
        <dbReference type="SAM" id="MobiDB-lite"/>
    </source>
</evidence>
<evidence type="ECO:0000313" key="3">
    <source>
        <dbReference type="EMBL" id="GEU35803.1"/>
    </source>
</evidence>